<organism evidence="2 3">
    <name type="scientific">Pseudarthrobacter psychrotolerans</name>
    <dbReference type="NCBI Taxonomy" id="2697569"/>
    <lineage>
        <taxon>Bacteria</taxon>
        <taxon>Bacillati</taxon>
        <taxon>Actinomycetota</taxon>
        <taxon>Actinomycetes</taxon>
        <taxon>Micrococcales</taxon>
        <taxon>Micrococcaceae</taxon>
        <taxon>Pseudarthrobacter</taxon>
    </lineage>
</organism>
<feature type="transmembrane region" description="Helical" evidence="1">
    <location>
        <begin position="6"/>
        <end position="28"/>
    </location>
</feature>
<dbReference type="KEGG" id="psey:GU243_06145"/>
<accession>A0A6P1NK27</accession>
<protein>
    <submittedName>
        <fullName evidence="2">Uncharacterized protein</fullName>
    </submittedName>
</protein>
<gene>
    <name evidence="2" type="ORF">GU243_06145</name>
</gene>
<name>A0A6P1NK27_9MICC</name>
<dbReference type="Proteomes" id="UP000464186">
    <property type="component" value="Chromosome"/>
</dbReference>
<dbReference type="AlphaFoldDB" id="A0A6P1NK27"/>
<proteinExistence type="predicted"/>
<dbReference type="EMBL" id="CP047898">
    <property type="protein sequence ID" value="QHK19393.1"/>
    <property type="molecule type" value="Genomic_DNA"/>
</dbReference>
<keyword evidence="3" id="KW-1185">Reference proteome</keyword>
<evidence type="ECO:0000256" key="1">
    <source>
        <dbReference type="SAM" id="Phobius"/>
    </source>
</evidence>
<keyword evidence="1" id="KW-1133">Transmembrane helix</keyword>
<keyword evidence="1" id="KW-0472">Membrane</keyword>
<reference evidence="2 3" key="1">
    <citation type="submission" date="2020-01" db="EMBL/GenBank/DDBJ databases">
        <title>Pseudarthrobacter psychrotolerans sp. nov., isolated from antarctic soil.</title>
        <authorList>
            <person name="Shin Y."/>
            <person name="Park W."/>
        </authorList>
    </citation>
    <scope>NUCLEOTIDE SEQUENCE [LARGE SCALE GENOMIC DNA]</scope>
    <source>
        <strain evidence="2 3">YJ56</strain>
    </source>
</reference>
<evidence type="ECO:0000313" key="2">
    <source>
        <dbReference type="EMBL" id="QHK19393.1"/>
    </source>
</evidence>
<sequence>MGILIAIIVFFVLMFCLAGWLGFALFVAGNRSQKKAEANAPAILDRAFVGEDVVYKINDASPKYETVVLGAKARGYRLANETSDTASGSARTLIFERNS</sequence>
<evidence type="ECO:0000313" key="3">
    <source>
        <dbReference type="Proteomes" id="UP000464186"/>
    </source>
</evidence>
<keyword evidence="1" id="KW-0812">Transmembrane</keyword>